<dbReference type="GO" id="GO:0000014">
    <property type="term" value="F:single-stranded DNA endodeoxyribonuclease activity"/>
    <property type="evidence" value="ECO:0007669"/>
    <property type="project" value="TreeGrafter"/>
</dbReference>
<protein>
    <submittedName>
        <fullName evidence="6">NUC domain-containing protein</fullName>
    </submittedName>
</protein>
<evidence type="ECO:0000313" key="5">
    <source>
        <dbReference type="Proteomes" id="UP000492821"/>
    </source>
</evidence>
<keyword evidence="5" id="KW-1185">Reference proteome</keyword>
<proteinExistence type="inferred from homology"/>
<dbReference type="GO" id="GO:0004521">
    <property type="term" value="F:RNA endonuclease activity"/>
    <property type="evidence" value="ECO:0007669"/>
    <property type="project" value="TreeGrafter"/>
</dbReference>
<accession>A0A7E4UQH4</accession>
<organism evidence="5 6">
    <name type="scientific">Panagrellus redivivus</name>
    <name type="common">Microworm</name>
    <dbReference type="NCBI Taxonomy" id="6233"/>
    <lineage>
        <taxon>Eukaryota</taxon>
        <taxon>Metazoa</taxon>
        <taxon>Ecdysozoa</taxon>
        <taxon>Nematoda</taxon>
        <taxon>Chromadorea</taxon>
        <taxon>Rhabditida</taxon>
        <taxon>Tylenchina</taxon>
        <taxon>Panagrolaimomorpha</taxon>
        <taxon>Panagrolaimoidea</taxon>
        <taxon>Panagrolaimidae</taxon>
        <taxon>Panagrellus</taxon>
    </lineage>
</organism>
<reference evidence="6" key="2">
    <citation type="submission" date="2020-10" db="UniProtKB">
        <authorList>
            <consortium name="WormBaseParasite"/>
        </authorList>
    </citation>
    <scope>IDENTIFICATION</scope>
</reference>
<dbReference type="InterPro" id="IPR020821">
    <property type="entry name" value="ENPP1-3/EXOG-like_nuc-like"/>
</dbReference>
<dbReference type="Pfam" id="PF01223">
    <property type="entry name" value="Endonuclease_NS"/>
    <property type="match status" value="1"/>
</dbReference>
<sequence>MSIKRIAQPSLSVTLPIPNFRKLARKNINVYICTGPLYIPKKEADNNLYVKYKVIGPRQVAVPTHFFKVALVEYEKDKYSLDSYLLPNAVIPDETPISQFLVPLDEIERAAGFLIFDKVPKSQIKIINGKKLGFW</sequence>
<evidence type="ECO:0000256" key="2">
    <source>
        <dbReference type="ARBA" id="ARBA00022722"/>
    </source>
</evidence>
<keyword evidence="3" id="KW-0255">Endonuclease</keyword>
<comment type="similarity">
    <text evidence="1">Belongs to the DNA/RNA non-specific endonuclease family.</text>
</comment>
<evidence type="ECO:0000259" key="4">
    <source>
        <dbReference type="SMART" id="SM00477"/>
    </source>
</evidence>
<dbReference type="InterPro" id="IPR040255">
    <property type="entry name" value="Non-specific_endonuclease"/>
</dbReference>
<reference evidence="5" key="1">
    <citation type="journal article" date="2013" name="Genetics">
        <title>The draft genome and transcriptome of Panagrellus redivivus are shaped by the harsh demands of a free-living lifestyle.</title>
        <authorList>
            <person name="Srinivasan J."/>
            <person name="Dillman A.R."/>
            <person name="Macchietto M.G."/>
            <person name="Heikkinen L."/>
            <person name="Lakso M."/>
            <person name="Fracchia K.M."/>
            <person name="Antoshechkin I."/>
            <person name="Mortazavi A."/>
            <person name="Wong G."/>
            <person name="Sternberg P.W."/>
        </authorList>
    </citation>
    <scope>NUCLEOTIDE SEQUENCE [LARGE SCALE GENOMIC DNA]</scope>
    <source>
        <strain evidence="5">MT8872</strain>
    </source>
</reference>
<evidence type="ECO:0000256" key="3">
    <source>
        <dbReference type="ARBA" id="ARBA00022759"/>
    </source>
</evidence>
<dbReference type="GO" id="GO:0005634">
    <property type="term" value="C:nucleus"/>
    <property type="evidence" value="ECO:0007669"/>
    <property type="project" value="TreeGrafter"/>
</dbReference>
<dbReference type="PANTHER" id="PTHR13966:SF5">
    <property type="entry name" value="ENDONUCLEASE G, MITOCHONDRIAL"/>
    <property type="match status" value="1"/>
</dbReference>
<dbReference type="InterPro" id="IPR044929">
    <property type="entry name" value="DNA/RNA_non-sp_Endonuclease_sf"/>
</dbReference>
<evidence type="ECO:0000313" key="6">
    <source>
        <dbReference type="WBParaSite" id="Pan_g11581.t2"/>
    </source>
</evidence>
<dbReference type="PANTHER" id="PTHR13966">
    <property type="entry name" value="ENDONUCLEASE RELATED"/>
    <property type="match status" value="1"/>
</dbReference>
<dbReference type="GO" id="GO:0005743">
    <property type="term" value="C:mitochondrial inner membrane"/>
    <property type="evidence" value="ECO:0007669"/>
    <property type="project" value="TreeGrafter"/>
</dbReference>
<dbReference type="InterPro" id="IPR044925">
    <property type="entry name" value="His-Me_finger_sf"/>
</dbReference>
<dbReference type="GO" id="GO:0006309">
    <property type="term" value="P:apoptotic DNA fragmentation"/>
    <property type="evidence" value="ECO:0007669"/>
    <property type="project" value="TreeGrafter"/>
</dbReference>
<dbReference type="Gene3D" id="3.40.570.10">
    <property type="entry name" value="Extracellular Endonuclease, subunit A"/>
    <property type="match status" value="1"/>
</dbReference>
<dbReference type="InterPro" id="IPR001604">
    <property type="entry name" value="Endo_G_ENPP1-like_dom"/>
</dbReference>
<dbReference type="Proteomes" id="UP000492821">
    <property type="component" value="Unassembled WGS sequence"/>
</dbReference>
<keyword evidence="3" id="KW-0378">Hydrolase</keyword>
<dbReference type="GO" id="GO:0046872">
    <property type="term" value="F:metal ion binding"/>
    <property type="evidence" value="ECO:0007669"/>
    <property type="project" value="InterPro"/>
</dbReference>
<feature type="domain" description="ENPP1-3/EXOG-like endonuclease/phosphodiesterase" evidence="4">
    <location>
        <begin position="2"/>
        <end position="122"/>
    </location>
</feature>
<dbReference type="SUPFAM" id="SSF54060">
    <property type="entry name" value="His-Me finger endonucleases"/>
    <property type="match status" value="1"/>
</dbReference>
<dbReference type="GO" id="GO:0003676">
    <property type="term" value="F:nucleic acid binding"/>
    <property type="evidence" value="ECO:0007669"/>
    <property type="project" value="InterPro"/>
</dbReference>
<keyword evidence="2" id="KW-0540">Nuclease</keyword>
<dbReference type="SMART" id="SM00477">
    <property type="entry name" value="NUC"/>
    <property type="match status" value="1"/>
</dbReference>
<evidence type="ECO:0000256" key="1">
    <source>
        <dbReference type="ARBA" id="ARBA00010052"/>
    </source>
</evidence>
<name>A0A7E4UQH4_PANRE</name>
<dbReference type="WBParaSite" id="Pan_g11581.t2">
    <property type="protein sequence ID" value="Pan_g11581.t2"/>
    <property type="gene ID" value="Pan_g11581"/>
</dbReference>
<dbReference type="AlphaFoldDB" id="A0A7E4UQH4"/>